<dbReference type="RefSeq" id="XP_003176869.1">
    <property type="nucleotide sequence ID" value="XM_003176821.1"/>
</dbReference>
<keyword evidence="4" id="KW-1185">Reference proteome</keyword>
<dbReference type="InterPro" id="IPR053092">
    <property type="entry name" value="Mitochondrial_unc_protein"/>
</dbReference>
<evidence type="ECO:0000259" key="2">
    <source>
        <dbReference type="Pfam" id="PF15055"/>
    </source>
</evidence>
<keyword evidence="1" id="KW-0472">Membrane</keyword>
<feature type="transmembrane region" description="Helical" evidence="1">
    <location>
        <begin position="75"/>
        <end position="93"/>
    </location>
</feature>
<dbReference type="InterPro" id="IPR028036">
    <property type="entry name" value="DMAC1-like_dom"/>
</dbReference>
<dbReference type="HOGENOM" id="CLU_159478_1_0_1"/>
<gene>
    <name evidence="3" type="ORF">MGYG_00954</name>
</gene>
<dbReference type="PANTHER" id="PTHR28048:SF1">
    <property type="entry name" value="ACR195WP"/>
    <property type="match status" value="1"/>
</dbReference>
<keyword evidence="1" id="KW-0812">Transmembrane</keyword>
<sequence length="94" mass="10399">MAKQPDAPWEINPKDIEKTIAQDKYDDCLACRATGSLALAGLGGWSYYTGMKNLREQEQKILASGSKYRMGSRRLGVVMISTSLVGLGIWRAFN</sequence>
<evidence type="ECO:0000313" key="4">
    <source>
        <dbReference type="Proteomes" id="UP000002669"/>
    </source>
</evidence>
<keyword evidence="1" id="KW-1133">Transmembrane helix</keyword>
<organism evidence="4">
    <name type="scientific">Arthroderma gypseum (strain ATCC MYA-4604 / CBS 118893)</name>
    <name type="common">Microsporum gypseum</name>
    <dbReference type="NCBI Taxonomy" id="535722"/>
    <lineage>
        <taxon>Eukaryota</taxon>
        <taxon>Fungi</taxon>
        <taxon>Dikarya</taxon>
        <taxon>Ascomycota</taxon>
        <taxon>Pezizomycotina</taxon>
        <taxon>Eurotiomycetes</taxon>
        <taxon>Eurotiomycetidae</taxon>
        <taxon>Onygenales</taxon>
        <taxon>Arthrodermataceae</taxon>
        <taxon>Nannizzia</taxon>
    </lineage>
</organism>
<evidence type="ECO:0000256" key="1">
    <source>
        <dbReference type="SAM" id="Phobius"/>
    </source>
</evidence>
<feature type="domain" description="Distal membrane-arm assembly complex protein 1-like" evidence="2">
    <location>
        <begin position="27"/>
        <end position="63"/>
    </location>
</feature>
<protein>
    <recommendedName>
        <fullName evidence="2">Distal membrane-arm assembly complex protein 1-like domain-containing protein</fullName>
    </recommendedName>
</protein>
<dbReference type="GeneID" id="10032191"/>
<dbReference type="InParanoid" id="E5R3A2"/>
<dbReference type="AlphaFoldDB" id="E5R3A2"/>
<evidence type="ECO:0000313" key="3">
    <source>
        <dbReference type="EMBL" id="EFQ97917.1"/>
    </source>
</evidence>
<dbReference type="eggNOG" id="ENOG502SWTT">
    <property type="taxonomic scope" value="Eukaryota"/>
</dbReference>
<proteinExistence type="predicted"/>
<name>E5R3A2_ARTGP</name>
<reference evidence="4" key="1">
    <citation type="journal article" date="2012" name="MBio">
        <title>Comparative genome analysis of Trichophyton rubrum and related dermatophytes reveals candidate genes involved in infection.</title>
        <authorList>
            <person name="Martinez D.A."/>
            <person name="Oliver B.G."/>
            <person name="Graeser Y."/>
            <person name="Goldberg J.M."/>
            <person name="Li W."/>
            <person name="Martinez-Rossi N.M."/>
            <person name="Monod M."/>
            <person name="Shelest E."/>
            <person name="Barton R.C."/>
            <person name="Birch E."/>
            <person name="Brakhage A.A."/>
            <person name="Chen Z."/>
            <person name="Gurr S.J."/>
            <person name="Heiman D."/>
            <person name="Heitman J."/>
            <person name="Kosti I."/>
            <person name="Rossi A."/>
            <person name="Saif S."/>
            <person name="Samalova M."/>
            <person name="Saunders C.W."/>
            <person name="Shea T."/>
            <person name="Summerbell R.C."/>
            <person name="Xu J."/>
            <person name="Young S."/>
            <person name="Zeng Q."/>
            <person name="Birren B.W."/>
            <person name="Cuomo C.A."/>
            <person name="White T.C."/>
        </authorList>
    </citation>
    <scope>NUCLEOTIDE SEQUENCE [LARGE SCALE GENOMIC DNA]</scope>
    <source>
        <strain evidence="4">ATCC MYA-4604 / CBS 118893</strain>
    </source>
</reference>
<accession>E5R3A2</accession>
<dbReference type="Proteomes" id="UP000002669">
    <property type="component" value="Unassembled WGS sequence"/>
</dbReference>
<dbReference type="EMBL" id="DS989822">
    <property type="protein sequence ID" value="EFQ97917.1"/>
    <property type="molecule type" value="Genomic_DNA"/>
</dbReference>
<dbReference type="OMA" id="KSIFGMR"/>
<dbReference type="PANTHER" id="PTHR28048">
    <property type="entry name" value="ACR195WP"/>
    <property type="match status" value="1"/>
</dbReference>
<dbReference type="Pfam" id="PF15055">
    <property type="entry name" value="DMAC1_Dmo2"/>
    <property type="match status" value="1"/>
</dbReference>
<dbReference type="VEuPathDB" id="FungiDB:MGYG_00954"/>
<dbReference type="OrthoDB" id="6604875at2759"/>